<protein>
    <submittedName>
        <fullName evidence="2">Gp6 domain containing protein</fullName>
    </submittedName>
</protein>
<dbReference type="InterPro" id="IPR021146">
    <property type="entry name" value="Phage_gp6-like_head-tail"/>
</dbReference>
<dbReference type="Pfam" id="PF05135">
    <property type="entry name" value="Phage_connect_1"/>
    <property type="match status" value="1"/>
</dbReference>
<evidence type="ECO:0000313" key="2">
    <source>
        <dbReference type="EMBL" id="CAB4158735.1"/>
    </source>
</evidence>
<sequence>MAITNGYATLAELKGYLKIDDSMEDTLLEHIVEAASRSIDRIANRRFYLDSSASARTYRQQNELRVFVDDFGSTSGLVVKTDPNAAGTYVTTLTLNTDYIVEPVNAAAKGRPWNYITIVSGEAFSLPTNYRPQVEVTARWGWPTVPDDINQATLILSADLYKRKDSIGGVLGLSELGAIRMSPLGRDITAMVRAYKREFFA</sequence>
<organism evidence="2">
    <name type="scientific">uncultured Caudovirales phage</name>
    <dbReference type="NCBI Taxonomy" id="2100421"/>
    <lineage>
        <taxon>Viruses</taxon>
        <taxon>Duplodnaviria</taxon>
        <taxon>Heunggongvirae</taxon>
        <taxon>Uroviricota</taxon>
        <taxon>Caudoviricetes</taxon>
        <taxon>Peduoviridae</taxon>
        <taxon>Maltschvirus</taxon>
        <taxon>Maltschvirus maltsch</taxon>
    </lineage>
</organism>
<proteinExistence type="predicted"/>
<name>A0A6J5NNK1_9CAUD</name>
<dbReference type="NCBIfam" id="TIGR01560">
    <property type="entry name" value="put_DNA_pack"/>
    <property type="match status" value="1"/>
</dbReference>
<reference evidence="2" key="1">
    <citation type="submission" date="2020-04" db="EMBL/GenBank/DDBJ databases">
        <authorList>
            <person name="Chiriac C."/>
            <person name="Salcher M."/>
            <person name="Ghai R."/>
            <person name="Kavagutti S V."/>
        </authorList>
    </citation>
    <scope>NUCLEOTIDE SEQUENCE</scope>
</reference>
<gene>
    <name evidence="1" type="ORF">UFOVP433_27</name>
    <name evidence="2" type="ORF">UFOVP702_30</name>
</gene>
<evidence type="ECO:0000313" key="1">
    <source>
        <dbReference type="EMBL" id="CAB4142660.1"/>
    </source>
</evidence>
<dbReference type="Gene3D" id="1.10.3230.30">
    <property type="entry name" value="Phage gp6-like head-tail connector protein"/>
    <property type="match status" value="1"/>
</dbReference>
<dbReference type="CDD" id="cd08054">
    <property type="entry name" value="gp6"/>
    <property type="match status" value="1"/>
</dbReference>
<dbReference type="EMBL" id="LR796681">
    <property type="protein sequence ID" value="CAB4158735.1"/>
    <property type="molecule type" value="Genomic_DNA"/>
</dbReference>
<dbReference type="InterPro" id="IPR006450">
    <property type="entry name" value="Phage_HK97_gp6-like"/>
</dbReference>
<dbReference type="EMBL" id="LR796410">
    <property type="protein sequence ID" value="CAB4142660.1"/>
    <property type="molecule type" value="Genomic_DNA"/>
</dbReference>
<accession>A0A6J5NNK1</accession>